<comment type="caution">
    <text evidence="1">The sequence shown here is derived from an EMBL/GenBank/DDBJ whole genome shotgun (WGS) entry which is preliminary data.</text>
</comment>
<organism evidence="1 2">
    <name type="scientific">Alginatibacterium sediminis</name>
    <dbReference type="NCBI Taxonomy" id="2164068"/>
    <lineage>
        <taxon>Bacteria</taxon>
        <taxon>Pseudomonadati</taxon>
        <taxon>Pseudomonadota</taxon>
        <taxon>Gammaproteobacteria</taxon>
        <taxon>Alteromonadales</taxon>
        <taxon>Alteromonadaceae</taxon>
        <taxon>Alginatibacterium</taxon>
    </lineage>
</organism>
<sequence>MKCIKEGYLITQFESTKTEDIKAQYSFLKYTSSSHRLMTQRITTKKPANAGSLLVAPKY</sequence>
<dbReference type="AlphaFoldDB" id="A0A420EHD0"/>
<gene>
    <name evidence="1" type="ORF">DBZ36_06755</name>
</gene>
<name>A0A420EHD0_9ALTE</name>
<evidence type="ECO:0000313" key="2">
    <source>
        <dbReference type="Proteomes" id="UP000286482"/>
    </source>
</evidence>
<accession>A0A420EHD0</accession>
<reference evidence="1 2" key="1">
    <citation type="submission" date="2018-09" db="EMBL/GenBank/DDBJ databases">
        <authorList>
            <person name="Wang Z."/>
        </authorList>
    </citation>
    <scope>NUCLEOTIDE SEQUENCE [LARGE SCALE GENOMIC DNA]</scope>
    <source>
        <strain evidence="1 2">ALS 81</strain>
    </source>
</reference>
<proteinExistence type="predicted"/>
<evidence type="ECO:0000313" key="1">
    <source>
        <dbReference type="EMBL" id="RKF20141.1"/>
    </source>
</evidence>
<keyword evidence="2" id="KW-1185">Reference proteome</keyword>
<dbReference type="EMBL" id="RAQO01000004">
    <property type="protein sequence ID" value="RKF20141.1"/>
    <property type="molecule type" value="Genomic_DNA"/>
</dbReference>
<protein>
    <submittedName>
        <fullName evidence="1">Uncharacterized protein</fullName>
    </submittedName>
</protein>
<dbReference type="Proteomes" id="UP000286482">
    <property type="component" value="Unassembled WGS sequence"/>
</dbReference>